<organism evidence="2 3">
    <name type="scientific">Eutrema salsugineum</name>
    <name type="common">Saltwater cress</name>
    <name type="synonym">Sisymbrium salsugineum</name>
    <dbReference type="NCBI Taxonomy" id="72664"/>
    <lineage>
        <taxon>Eukaryota</taxon>
        <taxon>Viridiplantae</taxon>
        <taxon>Streptophyta</taxon>
        <taxon>Embryophyta</taxon>
        <taxon>Tracheophyta</taxon>
        <taxon>Spermatophyta</taxon>
        <taxon>Magnoliopsida</taxon>
        <taxon>eudicotyledons</taxon>
        <taxon>Gunneridae</taxon>
        <taxon>Pentapetalae</taxon>
        <taxon>rosids</taxon>
        <taxon>malvids</taxon>
        <taxon>Brassicales</taxon>
        <taxon>Brassicaceae</taxon>
        <taxon>Eutremeae</taxon>
        <taxon>Eutrema</taxon>
    </lineage>
</organism>
<dbReference type="AlphaFoldDB" id="V4L3V1"/>
<keyword evidence="1" id="KW-1133">Transmembrane helix</keyword>
<dbReference type="GO" id="GO:0090471">
    <property type="term" value="F:9,15,9'-tri-cis-zeta-carotene isomerase activity"/>
    <property type="evidence" value="ECO:0007669"/>
    <property type="project" value="TreeGrafter"/>
</dbReference>
<dbReference type="Gramene" id="ESQ38344">
    <property type="protein sequence ID" value="ESQ38344"/>
    <property type="gene ID" value="EUTSA_v10029367mg"/>
</dbReference>
<dbReference type="STRING" id="72664.V4L3V1"/>
<dbReference type="EMBL" id="KI517537">
    <property type="protein sequence ID" value="ESQ38344.1"/>
    <property type="molecule type" value="Genomic_DNA"/>
</dbReference>
<feature type="transmembrane region" description="Helical" evidence="1">
    <location>
        <begin position="67"/>
        <end position="89"/>
    </location>
</feature>
<dbReference type="KEGG" id="eus:EUTSA_v10029367mg"/>
<keyword evidence="1" id="KW-0472">Membrane</keyword>
<keyword evidence="3" id="KW-1185">Reference proteome</keyword>
<reference evidence="2 3" key="1">
    <citation type="journal article" date="2013" name="Front. Plant Sci.">
        <title>The Reference Genome of the Halophytic Plant Eutrema salsugineum.</title>
        <authorList>
            <person name="Yang R."/>
            <person name="Jarvis D.E."/>
            <person name="Chen H."/>
            <person name="Beilstein M.A."/>
            <person name="Grimwood J."/>
            <person name="Jenkins J."/>
            <person name="Shu S."/>
            <person name="Prochnik S."/>
            <person name="Xin M."/>
            <person name="Ma C."/>
            <person name="Schmutz J."/>
            <person name="Wing R.A."/>
            <person name="Mitchell-Olds T."/>
            <person name="Schumaker K.S."/>
            <person name="Wang X."/>
        </authorList>
    </citation>
    <scope>NUCLEOTIDE SEQUENCE [LARGE SCALE GENOMIC DNA]</scope>
</reference>
<protein>
    <submittedName>
        <fullName evidence="2">Uncharacterized protein</fullName>
    </submittedName>
</protein>
<evidence type="ECO:0000256" key="1">
    <source>
        <dbReference type="SAM" id="Phobius"/>
    </source>
</evidence>
<evidence type="ECO:0000313" key="3">
    <source>
        <dbReference type="Proteomes" id="UP000030689"/>
    </source>
</evidence>
<name>V4L3V1_EUTSA</name>
<proteinExistence type="predicted"/>
<evidence type="ECO:0000313" key="2">
    <source>
        <dbReference type="EMBL" id="ESQ38344.1"/>
    </source>
</evidence>
<keyword evidence="1" id="KW-0812">Transmembrane</keyword>
<dbReference type="PANTHER" id="PTHR35988:SF2">
    <property type="entry name" value="15-CIS-ZETA-CAROTENE ISOMERASE, CHLOROPLASTIC"/>
    <property type="match status" value="1"/>
</dbReference>
<sequence>MEAGKSDKEESHVLKLNIISAQGLKEPMGLQTLLIPPTSSVFRLIDQKILIRRTLREDPVSPDAEGLVLLIVVASASLGLIAQHLFGAWNEDMRLRKRYREAFEGIKKRTSVVPFAAIFEGRQVLLEDYYKEFICPTFFIVVLYRF</sequence>
<dbReference type="GO" id="GO:0016120">
    <property type="term" value="P:carotene biosynthetic process"/>
    <property type="evidence" value="ECO:0007669"/>
    <property type="project" value="TreeGrafter"/>
</dbReference>
<gene>
    <name evidence="2" type="ORF">EUTSA_v10029367mg</name>
</gene>
<dbReference type="PANTHER" id="PTHR35988">
    <property type="entry name" value="15-CIS-ZETA-CAROTENE ISOMERASE, CHLOROPLASTIC"/>
    <property type="match status" value="1"/>
</dbReference>
<dbReference type="GO" id="GO:0009507">
    <property type="term" value="C:chloroplast"/>
    <property type="evidence" value="ECO:0007669"/>
    <property type="project" value="TreeGrafter"/>
</dbReference>
<dbReference type="Proteomes" id="UP000030689">
    <property type="component" value="Unassembled WGS sequence"/>
</dbReference>
<accession>V4L3V1</accession>